<dbReference type="Proteomes" id="UP000184501">
    <property type="component" value="Unassembled WGS sequence"/>
</dbReference>
<keyword evidence="1" id="KW-0805">Transcription regulation</keyword>
<keyword evidence="6" id="KW-1185">Reference proteome</keyword>
<dbReference type="Gene3D" id="1.10.10.10">
    <property type="entry name" value="Winged helix-like DNA-binding domain superfamily/Winged helix DNA-binding domain"/>
    <property type="match status" value="1"/>
</dbReference>
<name>A0A1M5Q6U0_STRHI</name>
<keyword evidence="2" id="KW-0238">DNA-binding</keyword>
<gene>
    <name evidence="5" type="ORF">SAMN05444320_1225</name>
</gene>
<dbReference type="SMART" id="SM00421">
    <property type="entry name" value="HTH_LUXR"/>
    <property type="match status" value="1"/>
</dbReference>
<evidence type="ECO:0000313" key="6">
    <source>
        <dbReference type="Proteomes" id="UP000184501"/>
    </source>
</evidence>
<dbReference type="EMBL" id="FQVN01000022">
    <property type="protein sequence ID" value="SHH09491.1"/>
    <property type="molecule type" value="Genomic_DNA"/>
</dbReference>
<dbReference type="STRING" id="2017.SAMN05444320_1225"/>
<dbReference type="InterPro" id="IPR036388">
    <property type="entry name" value="WH-like_DNA-bd_sf"/>
</dbReference>
<feature type="domain" description="HTH luxR-type" evidence="4">
    <location>
        <begin position="773"/>
        <end position="838"/>
    </location>
</feature>
<evidence type="ECO:0000259" key="4">
    <source>
        <dbReference type="PROSITE" id="PS50043"/>
    </source>
</evidence>
<dbReference type="SUPFAM" id="SSF46894">
    <property type="entry name" value="C-terminal effector domain of the bipartite response regulators"/>
    <property type="match status" value="1"/>
</dbReference>
<dbReference type="CDD" id="cd06170">
    <property type="entry name" value="LuxR_C_like"/>
    <property type="match status" value="1"/>
</dbReference>
<proteinExistence type="predicted"/>
<organism evidence="5 6">
    <name type="scientific">Streptoalloteichus hindustanus</name>
    <dbReference type="NCBI Taxonomy" id="2017"/>
    <lineage>
        <taxon>Bacteria</taxon>
        <taxon>Bacillati</taxon>
        <taxon>Actinomycetota</taxon>
        <taxon>Actinomycetes</taxon>
        <taxon>Pseudonocardiales</taxon>
        <taxon>Pseudonocardiaceae</taxon>
        <taxon>Streptoalloteichus</taxon>
    </lineage>
</organism>
<dbReference type="InterPro" id="IPR027417">
    <property type="entry name" value="P-loop_NTPase"/>
</dbReference>
<dbReference type="PANTHER" id="PTHR44688:SF16">
    <property type="entry name" value="DNA-BINDING TRANSCRIPTIONAL ACTIVATOR DEVR_DOSR"/>
    <property type="match status" value="1"/>
</dbReference>
<dbReference type="Pfam" id="PF00196">
    <property type="entry name" value="GerE"/>
    <property type="match status" value="1"/>
</dbReference>
<dbReference type="SUPFAM" id="SSF52540">
    <property type="entry name" value="P-loop containing nucleoside triphosphate hydrolases"/>
    <property type="match status" value="1"/>
</dbReference>
<dbReference type="GO" id="GO:0003677">
    <property type="term" value="F:DNA binding"/>
    <property type="evidence" value="ECO:0007669"/>
    <property type="project" value="UniProtKB-KW"/>
</dbReference>
<protein>
    <submittedName>
        <fullName evidence="5">Regulatory protein, luxR family</fullName>
    </submittedName>
</protein>
<accession>A0A1M5Q6U0</accession>
<keyword evidence="3" id="KW-0804">Transcription</keyword>
<dbReference type="InterPro" id="IPR016032">
    <property type="entry name" value="Sig_transdc_resp-reg_C-effctor"/>
</dbReference>
<reference evidence="5 6" key="1">
    <citation type="submission" date="2016-11" db="EMBL/GenBank/DDBJ databases">
        <authorList>
            <person name="Jaros S."/>
            <person name="Januszkiewicz K."/>
            <person name="Wedrychowicz H."/>
        </authorList>
    </citation>
    <scope>NUCLEOTIDE SEQUENCE [LARGE SCALE GENOMIC DNA]</scope>
    <source>
        <strain evidence="5 6">DSM 44523</strain>
    </source>
</reference>
<evidence type="ECO:0000256" key="3">
    <source>
        <dbReference type="ARBA" id="ARBA00023163"/>
    </source>
</evidence>
<evidence type="ECO:0000256" key="2">
    <source>
        <dbReference type="ARBA" id="ARBA00023125"/>
    </source>
</evidence>
<evidence type="ECO:0000256" key="1">
    <source>
        <dbReference type="ARBA" id="ARBA00023015"/>
    </source>
</evidence>
<dbReference type="PRINTS" id="PR00038">
    <property type="entry name" value="HTHLUXR"/>
</dbReference>
<dbReference type="PROSITE" id="PS00622">
    <property type="entry name" value="HTH_LUXR_1"/>
    <property type="match status" value="1"/>
</dbReference>
<dbReference type="InterPro" id="IPR000792">
    <property type="entry name" value="Tscrpt_reg_LuxR_C"/>
</dbReference>
<dbReference type="AlphaFoldDB" id="A0A1M5Q6U0"/>
<dbReference type="GO" id="GO:0006355">
    <property type="term" value="P:regulation of DNA-templated transcription"/>
    <property type="evidence" value="ECO:0007669"/>
    <property type="project" value="InterPro"/>
</dbReference>
<dbReference type="PROSITE" id="PS50043">
    <property type="entry name" value="HTH_LUXR_2"/>
    <property type="match status" value="1"/>
</dbReference>
<sequence>MTHPVTRPQPLLDPRTRHLLDTFASVPDPTPRLAVVAPGGHGKTTLLRALAEACRRAGVDVAPQRRDLPDTGDDPVLLVDDAHHLSDPQLRDLRRRVERGRQGVVVACRPWPRPTALTDLLETLDLGTPPLTLGPLDHERTAGLLAESLDATPPPGLVEHVHAQTGGVPRFVRRVAEALADQRRRGDRDLPAEVPPAAVARFRHDLDRLDPDVRRLLLALEAGVGLRMDLLGALLGRAADEVGEVMAAARATGLLAADGALLPISRAAVRSLLPAEQRVGVRQRLAELQLARGGPVLPLARSLLGTGIGGESVAAAFEAAAGEALTAEPALSAQLFAAAAAAGRPVSALATGWARAAALAGDLDPALRLADQVIGADDSADRADAARVAAAALAHRGQLGRSAELYRWAGSGSAPAFAAVGLVGTGQLGPAEPLLAETPSGEPPTLLAGAASLMALGVHESVTGCWTGALATLVRASSLLEPAGRAVPLPDSPAALAALVALHCGELDVADSVLARALAAGMGGALMTPRHRLLQAWILMARGKTALAAERLGQIRKDTRALEPRDWLFAVALDVGLARRGSDLPALRETWSHAGEAVLRHPVDLFTFLPMGELAVAAARLREQDRIIPHLREAAALARRLGDPPLWVTPLHWAGLHAALVADQHAVAEEHATALVANRHHNRYCAVLAAAAECWLGVASGVIDPARTEAAARGLRDAGLCWDGARLAGQAAIRTSDRKAMVGLLECARMLQGRAAGARTVAGQAVPHRGGAGRGDGAQLSDREREVATLVLSGLTYKQVADRLFISAKTVEHHMARIRTRLGCANRSELLTQLRHLLRGDNAPA</sequence>
<evidence type="ECO:0000313" key="5">
    <source>
        <dbReference type="EMBL" id="SHH09491.1"/>
    </source>
</evidence>
<dbReference type="PANTHER" id="PTHR44688">
    <property type="entry name" value="DNA-BINDING TRANSCRIPTIONAL ACTIVATOR DEVR_DOSR"/>
    <property type="match status" value="1"/>
</dbReference>